<gene>
    <name evidence="3" type="primary">orf110b</name>
    <name evidence="4" type="ORF">T459_02171</name>
</gene>
<reference evidence="4" key="2">
    <citation type="journal article" date="2014" name="Nat. Genet.">
        <title>Genome sequence of the hot pepper provides insights into the evolution of pungency in Capsicum species.</title>
        <authorList>
            <person name="Kim S."/>
            <person name="Park M."/>
            <person name="Yeom S.I."/>
            <person name="Kim Y.M."/>
            <person name="Lee J.M."/>
            <person name="Lee H.A."/>
            <person name="Seo E."/>
            <person name="Choi J."/>
            <person name="Cheong K."/>
            <person name="Kim K.T."/>
            <person name="Jung K."/>
            <person name="Lee G.W."/>
            <person name="Oh S.K."/>
            <person name="Bae C."/>
            <person name="Kim S.B."/>
            <person name="Lee H.Y."/>
            <person name="Kim S.Y."/>
            <person name="Kim M.S."/>
            <person name="Kang B.C."/>
            <person name="Jo Y.D."/>
            <person name="Yang H.B."/>
            <person name="Jeong H.J."/>
            <person name="Kang W.H."/>
            <person name="Kwon J.K."/>
            <person name="Shin C."/>
            <person name="Lim J.Y."/>
            <person name="Park J.H."/>
            <person name="Huh J.H."/>
            <person name="Kim J.S."/>
            <person name="Kim B.D."/>
            <person name="Cohen O."/>
            <person name="Paran I."/>
            <person name="Suh M.C."/>
            <person name="Lee S.B."/>
            <person name="Kim Y.K."/>
            <person name="Shin Y."/>
            <person name="Noh S.J."/>
            <person name="Park J."/>
            <person name="Seo Y.S."/>
            <person name="Kwon S.Y."/>
            <person name="Kim H.A."/>
            <person name="Park J.M."/>
            <person name="Kim H.J."/>
            <person name="Choi S.B."/>
            <person name="Bosland P.W."/>
            <person name="Reeves G."/>
            <person name="Jo S.H."/>
            <person name="Lee B.W."/>
            <person name="Cho H.T."/>
            <person name="Choi H.S."/>
            <person name="Lee M.S."/>
            <person name="Yu Y."/>
            <person name="Do Choi Y."/>
            <person name="Park B.S."/>
            <person name="van Deynze A."/>
            <person name="Ashrafi H."/>
            <person name="Hill T."/>
            <person name="Kim W.T."/>
            <person name="Pai H.S."/>
            <person name="Ahn H.K."/>
            <person name="Yeam I."/>
            <person name="Giovannoni J.J."/>
            <person name="Rose J.K."/>
            <person name="Sorensen I."/>
            <person name="Lee S.J."/>
            <person name="Kim R.W."/>
            <person name="Choi I.Y."/>
            <person name="Choi B.S."/>
            <person name="Lim J.S."/>
            <person name="Lee Y.H."/>
            <person name="Choi D."/>
        </authorList>
    </citation>
    <scope>NUCLEOTIDE SEQUENCE [LARGE SCALE GENOMIC DNA]</scope>
</reference>
<reference evidence="2" key="1">
    <citation type="journal article" date="2014" name="BMC Genomics">
        <title>Extensive structural variations between mitochondrial genomes of CMS and normal peppers (Capsicum annuum L.) revealed by complete nucleotide sequencing.</title>
        <authorList>
            <person name="Jo Y.D."/>
            <person name="Choi Y."/>
            <person name="Kim D.H."/>
            <person name="Kim B.D."/>
            <person name="Kang B.C."/>
        </authorList>
    </citation>
    <scope>NUCLEOTIDE SEQUENCE</scope>
</reference>
<dbReference type="EMBL" id="AYRZ02000001">
    <property type="protein sequence ID" value="PHT94289.1"/>
    <property type="molecule type" value="Genomic_DNA"/>
</dbReference>
<evidence type="ECO:0000313" key="3">
    <source>
        <dbReference type="EMBL" id="AIG90063.1"/>
    </source>
</evidence>
<dbReference type="Proteomes" id="UP000222542">
    <property type="component" value="Unassembled WGS sequence"/>
</dbReference>
<evidence type="ECO:0000313" key="2">
    <source>
        <dbReference type="EMBL" id="AIG89888.1"/>
    </source>
</evidence>
<geneLocation type="mitochondrion" evidence="3"/>
<evidence type="ECO:0000256" key="1">
    <source>
        <dbReference type="SAM" id="MobiDB-lite"/>
    </source>
</evidence>
<dbReference type="AlphaFoldDB" id="A0A075VTC8"/>
<accession>A0A075VTC8</accession>
<reference evidence="3" key="3">
    <citation type="submission" date="2014-05" db="EMBL/GenBank/DDBJ databases">
        <title>Capsicum annuum strain Jeju mitochondrial DNA, complete genome.</title>
        <authorList>
            <person name="Jo Y.D."/>
            <person name="Choi Y."/>
            <person name="Kim D.-H."/>
            <person name="Kim B.-D."/>
            <person name="Kang B.-C."/>
        </authorList>
    </citation>
    <scope>NUCLEOTIDE SEQUENCE</scope>
</reference>
<dbReference type="KEGG" id="cann:19989032"/>
<reference evidence="4 5" key="4">
    <citation type="journal article" date="2017" name="Genome Biol.">
        <title>New reference genome sequences of hot pepper reveal the massive evolution of plant disease-resistance genes by retroduplication.</title>
        <authorList>
            <person name="Kim S."/>
            <person name="Park J."/>
            <person name="Yeom S.I."/>
            <person name="Kim Y.M."/>
            <person name="Seo E."/>
            <person name="Kim K.T."/>
            <person name="Kim M.S."/>
            <person name="Lee J.M."/>
            <person name="Cheong K."/>
            <person name="Shin H.S."/>
            <person name="Kim S.B."/>
            <person name="Han K."/>
            <person name="Lee J."/>
            <person name="Park M."/>
            <person name="Lee H.A."/>
            <person name="Lee H.Y."/>
            <person name="Lee Y."/>
            <person name="Oh S."/>
            <person name="Lee J.H."/>
            <person name="Choi E."/>
            <person name="Choi E."/>
            <person name="Lee S.E."/>
            <person name="Jeon J."/>
            <person name="Kim H."/>
            <person name="Choi G."/>
            <person name="Song H."/>
            <person name="Lee J."/>
            <person name="Lee S.C."/>
            <person name="Kwon J.K."/>
            <person name="Lee H.Y."/>
            <person name="Koo N."/>
            <person name="Hong Y."/>
            <person name="Kim R.W."/>
            <person name="Kang W.H."/>
            <person name="Huh J.H."/>
            <person name="Kang B.C."/>
            <person name="Yang T.J."/>
            <person name="Lee Y.H."/>
            <person name="Bennetzen J.L."/>
            <person name="Choi D."/>
        </authorList>
    </citation>
    <scope>NUCLEOTIDE SEQUENCE [LARGE SCALE GENOMIC DNA]</scope>
    <source>
        <strain evidence="5">cv. CM334</strain>
    </source>
</reference>
<evidence type="ECO:0000313" key="4">
    <source>
        <dbReference type="EMBL" id="PHT94289.1"/>
    </source>
</evidence>
<keyword evidence="5" id="KW-1185">Reference proteome</keyword>
<dbReference type="GeneID" id="19989032"/>
<evidence type="ECO:0000313" key="5">
    <source>
        <dbReference type="Proteomes" id="UP000222542"/>
    </source>
</evidence>
<sequence>MNPSCALSNLSSTVGFSRGTRPWDSEISVSAFQALPVHHFTHPIHPFRVIHLRAAAERTTFHIQTRGPTPVFRLIALTLLPLPMDQNLFQQRPGLYHPNPPTTEESNIKR</sequence>
<accession>A0A1U8QCV9</accession>
<dbReference type="Gramene" id="PHT94289">
    <property type="protein sequence ID" value="PHT94289"/>
    <property type="gene ID" value="T459_02171"/>
</dbReference>
<feature type="region of interest" description="Disordered" evidence="1">
    <location>
        <begin position="90"/>
        <end position="110"/>
    </location>
</feature>
<dbReference type="EMBL" id="KJ865409">
    <property type="protein sequence ID" value="AIG89888.1"/>
    <property type="molecule type" value="Genomic_DNA"/>
</dbReference>
<organism evidence="3">
    <name type="scientific">Capsicum annuum</name>
    <name type="common">Capsicum pepper</name>
    <dbReference type="NCBI Taxonomy" id="4072"/>
    <lineage>
        <taxon>Eukaryota</taxon>
        <taxon>Viridiplantae</taxon>
        <taxon>Streptophyta</taxon>
        <taxon>Embryophyta</taxon>
        <taxon>Tracheophyta</taxon>
        <taxon>Spermatophyta</taxon>
        <taxon>Magnoliopsida</taxon>
        <taxon>eudicotyledons</taxon>
        <taxon>Gunneridae</taxon>
        <taxon>Pentapetalae</taxon>
        <taxon>asterids</taxon>
        <taxon>lamiids</taxon>
        <taxon>Solanales</taxon>
        <taxon>Solanaceae</taxon>
        <taxon>Solanoideae</taxon>
        <taxon>Capsiceae</taxon>
        <taxon>Capsicum</taxon>
    </lineage>
</organism>
<proteinExistence type="predicted"/>
<name>A0A075VTC8_CAPAN</name>
<dbReference type="RefSeq" id="YP_009049705.1">
    <property type="nucleotide sequence ID" value="NC_024624.1"/>
</dbReference>
<protein>
    <submittedName>
        <fullName evidence="3">Uncharacterized protein</fullName>
    </submittedName>
</protein>
<keyword evidence="3" id="KW-0496">Mitochondrion</keyword>
<dbReference type="EMBL" id="KJ865410">
    <property type="protein sequence ID" value="AIG90063.1"/>
    <property type="molecule type" value="Genomic_DNA"/>
</dbReference>
<dbReference type="OrthoDB" id="10271676at2759"/>